<evidence type="ECO:0000313" key="2">
    <source>
        <dbReference type="Proteomes" id="UP000198862"/>
    </source>
</evidence>
<organism evidence="1 2">
    <name type="scientific">Pseudoalteromonas denitrificans DSM 6059</name>
    <dbReference type="NCBI Taxonomy" id="1123010"/>
    <lineage>
        <taxon>Bacteria</taxon>
        <taxon>Pseudomonadati</taxon>
        <taxon>Pseudomonadota</taxon>
        <taxon>Gammaproteobacteria</taxon>
        <taxon>Alteromonadales</taxon>
        <taxon>Pseudoalteromonadaceae</taxon>
        <taxon>Pseudoalteromonas</taxon>
    </lineage>
</organism>
<keyword evidence="2" id="KW-1185">Reference proteome</keyword>
<dbReference type="Proteomes" id="UP000198862">
    <property type="component" value="Unassembled WGS sequence"/>
</dbReference>
<dbReference type="AlphaFoldDB" id="A0A1I1LE33"/>
<proteinExistence type="predicted"/>
<reference evidence="1 2" key="1">
    <citation type="submission" date="2016-10" db="EMBL/GenBank/DDBJ databases">
        <authorList>
            <person name="de Groot N.N."/>
        </authorList>
    </citation>
    <scope>NUCLEOTIDE SEQUENCE [LARGE SCALE GENOMIC DNA]</scope>
    <source>
        <strain evidence="1 2">DSM 6059</strain>
    </source>
</reference>
<dbReference type="OrthoDB" id="5182747at2"/>
<accession>A0A1I1LE33</accession>
<evidence type="ECO:0000313" key="1">
    <source>
        <dbReference type="EMBL" id="SFC71354.1"/>
    </source>
</evidence>
<evidence type="ECO:0008006" key="3">
    <source>
        <dbReference type="Google" id="ProtNLM"/>
    </source>
</evidence>
<dbReference type="STRING" id="1123010.SAMN02745724_02338"/>
<protein>
    <recommendedName>
        <fullName evidence="3">Polyketide cyclase / dehydrase and lipid transport</fullName>
    </recommendedName>
</protein>
<dbReference type="Gene3D" id="3.30.530.20">
    <property type="match status" value="1"/>
</dbReference>
<dbReference type="InterPro" id="IPR023393">
    <property type="entry name" value="START-like_dom_sf"/>
</dbReference>
<gene>
    <name evidence="1" type="ORF">SAMN02745724_02338</name>
</gene>
<sequence length="62" mass="6818">METVNQIISLNASKQDAWNVLADFGNAHKYSKGITNSHLMNEVETDVGTTGYCDLPPVMSME</sequence>
<dbReference type="SUPFAM" id="SSF55961">
    <property type="entry name" value="Bet v1-like"/>
    <property type="match status" value="1"/>
</dbReference>
<dbReference type="RefSeq" id="WP_091983870.1">
    <property type="nucleotide sequence ID" value="NZ_FOLO01000016.1"/>
</dbReference>
<dbReference type="EMBL" id="FOLO01000016">
    <property type="protein sequence ID" value="SFC71354.1"/>
    <property type="molecule type" value="Genomic_DNA"/>
</dbReference>
<name>A0A1I1LE33_9GAMM</name>